<dbReference type="InterPro" id="IPR001647">
    <property type="entry name" value="HTH_TetR"/>
</dbReference>
<dbReference type="PANTHER" id="PTHR43479">
    <property type="entry name" value="ACREF/ENVCD OPERON REPRESSOR-RELATED"/>
    <property type="match status" value="1"/>
</dbReference>
<dbReference type="EMBL" id="WHZY01000005">
    <property type="protein sequence ID" value="NEG78195.1"/>
    <property type="molecule type" value="Genomic_DNA"/>
</dbReference>
<evidence type="ECO:0000256" key="2">
    <source>
        <dbReference type="PROSITE-ProRule" id="PRU00335"/>
    </source>
</evidence>
<dbReference type="GO" id="GO:0003677">
    <property type="term" value="F:DNA binding"/>
    <property type="evidence" value="ECO:0007669"/>
    <property type="project" value="UniProtKB-UniRule"/>
</dbReference>
<dbReference type="InterPro" id="IPR039532">
    <property type="entry name" value="TetR_C_Firmicutes"/>
</dbReference>
<gene>
    <name evidence="4" type="ORF">GFD22_04285</name>
</gene>
<feature type="domain" description="HTH tetR-type" evidence="3">
    <location>
        <begin position="7"/>
        <end position="67"/>
    </location>
</feature>
<dbReference type="InterPro" id="IPR050624">
    <property type="entry name" value="HTH-type_Tx_Regulator"/>
</dbReference>
<dbReference type="Gene3D" id="1.10.357.10">
    <property type="entry name" value="Tetracycline Repressor, domain 2"/>
    <property type="match status" value="1"/>
</dbReference>
<accession>A0A7K3TGH4</accession>
<evidence type="ECO:0000313" key="4">
    <source>
        <dbReference type="EMBL" id="NEG78195.1"/>
    </source>
</evidence>
<dbReference type="Pfam" id="PF14278">
    <property type="entry name" value="TetR_C_8"/>
    <property type="match status" value="1"/>
</dbReference>
<dbReference type="PROSITE" id="PS50977">
    <property type="entry name" value="HTH_TETR_2"/>
    <property type="match status" value="1"/>
</dbReference>
<evidence type="ECO:0000256" key="1">
    <source>
        <dbReference type="ARBA" id="ARBA00023125"/>
    </source>
</evidence>
<keyword evidence="5" id="KW-1185">Reference proteome</keyword>
<feature type="DNA-binding region" description="H-T-H motif" evidence="2">
    <location>
        <begin position="30"/>
        <end position="49"/>
    </location>
</feature>
<dbReference type="Proteomes" id="UP000469763">
    <property type="component" value="Unassembled WGS sequence"/>
</dbReference>
<evidence type="ECO:0000313" key="5">
    <source>
        <dbReference type="Proteomes" id="UP000469763"/>
    </source>
</evidence>
<dbReference type="Pfam" id="PF00440">
    <property type="entry name" value="TetR_N"/>
    <property type="match status" value="1"/>
</dbReference>
<dbReference type="PRINTS" id="PR00455">
    <property type="entry name" value="HTHTETR"/>
</dbReference>
<comment type="caution">
    <text evidence="4">The sequence shown here is derived from an EMBL/GenBank/DDBJ whole genome shotgun (WGS) entry which is preliminary data.</text>
</comment>
<keyword evidence="1 2" id="KW-0238">DNA-binding</keyword>
<sequence length="210" mass="23522">MARKRNTGTEAKIKAAFTQLLKEKGFDAMTVSDIARIAGINRGTFYMHYMDKYDLKQQLLDNAIYDLRRILSARPAQPVPGASASPDAPAEPRQRASVLDVITPQATLQALLYIRADAAFFDAVSQSGQNMQMYNETKETLKKLIEERAQAMGIRPSLGGIPLEYSGEIVVSGITSLIWMWVRRGFKESPEEITKYIEASKRMSPMALMR</sequence>
<reference evidence="4 5" key="1">
    <citation type="submission" date="2019-10" db="EMBL/GenBank/DDBJ databases">
        <title>Bifidobacterium from non-human primates.</title>
        <authorList>
            <person name="Modesto M."/>
        </authorList>
    </citation>
    <scope>NUCLEOTIDE SEQUENCE [LARGE SCALE GENOMIC DNA]</scope>
    <source>
        <strain evidence="4 5">TREC</strain>
    </source>
</reference>
<dbReference type="InterPro" id="IPR009057">
    <property type="entry name" value="Homeodomain-like_sf"/>
</dbReference>
<dbReference type="PANTHER" id="PTHR43479:SF11">
    <property type="entry name" value="ACREF_ENVCD OPERON REPRESSOR-RELATED"/>
    <property type="match status" value="1"/>
</dbReference>
<dbReference type="RefSeq" id="WP_163200875.1">
    <property type="nucleotide sequence ID" value="NZ_WHZY01000005.1"/>
</dbReference>
<organism evidence="4 5">
    <name type="scientific">Bifidobacterium avesanii</name>
    <dbReference type="NCBI Taxonomy" id="1798157"/>
    <lineage>
        <taxon>Bacteria</taxon>
        <taxon>Bacillati</taxon>
        <taxon>Actinomycetota</taxon>
        <taxon>Actinomycetes</taxon>
        <taxon>Bifidobacteriales</taxon>
        <taxon>Bifidobacteriaceae</taxon>
        <taxon>Bifidobacterium</taxon>
    </lineage>
</organism>
<name>A0A7K3TGH4_9BIFI</name>
<protein>
    <submittedName>
        <fullName evidence="4">TetR family transcriptional regulator</fullName>
    </submittedName>
</protein>
<dbReference type="SUPFAM" id="SSF46689">
    <property type="entry name" value="Homeodomain-like"/>
    <property type="match status" value="1"/>
</dbReference>
<proteinExistence type="predicted"/>
<dbReference type="AlphaFoldDB" id="A0A7K3TGH4"/>
<evidence type="ECO:0000259" key="3">
    <source>
        <dbReference type="PROSITE" id="PS50977"/>
    </source>
</evidence>